<dbReference type="VEuPathDB" id="GiardiaDB:SS50377_26994"/>
<evidence type="ECO:0000313" key="3">
    <source>
        <dbReference type="EMBL" id="KAH0570708.1"/>
    </source>
</evidence>
<feature type="region of interest" description="Disordered" evidence="1">
    <location>
        <begin position="36"/>
        <end position="60"/>
    </location>
</feature>
<protein>
    <submittedName>
        <fullName evidence="2">Uncharacterized protein</fullName>
    </submittedName>
</protein>
<reference evidence="2 3" key="1">
    <citation type="journal article" date="2014" name="PLoS Genet.">
        <title>The Genome of Spironucleus salmonicida Highlights a Fish Pathogen Adapted to Fluctuating Environments.</title>
        <authorList>
            <person name="Xu F."/>
            <person name="Jerlstrom-Hultqvist J."/>
            <person name="Einarsson E."/>
            <person name="Astvaldsson A."/>
            <person name="Svard S.G."/>
            <person name="Andersson J.O."/>
        </authorList>
    </citation>
    <scope>NUCLEOTIDE SEQUENCE</scope>
    <source>
        <strain evidence="3">ATCC 50377</strain>
    </source>
</reference>
<keyword evidence="4" id="KW-1185">Reference proteome</keyword>
<sequence>MNFSAFKVPNFTRISASASLIAQQLNIQYVDPLKHVSHEPKTKNSKKKEKNQIQKEMTSEDVFRELENLTQQIQECKKATQLSKDNTNKFQNLNLDQILPVSQNQANDATNEADPNANAIDSLEALGLDKLSTEDRIAEMRRHPELLKMFINESNRQKQLVKKKRIEDDFKKRKAQQNRAKNLLQDRYIPPITPLIDNFINHNKKQLQDGQFYPEVSQRRSQQQSLEREIKIKQTLANKDYQDAEFEQRAIAKQLKPIAEKLLPQTFILQRNKLLPIVYLASKLAFLHDVSAAYAEIHASNCQIESGSLVISREFRCFRAVRDWKNQRNSAILLQRKTREFNNRMHFKRRIESLKSIKELLLQEYNNNVFLGGISKSCENVSKIHSFLQFLNQRKIARKGLIQIVLDKVDQVSTLEYVRECELKEYNKKLAVMKADIKQKRQASKMPVYTSSTDPAFQPDITKERLILDSLADKIEIYSVIVECIYSQYVSIRKDDLENQWRATGGNFVYFIVDQEFCMQACKKAREIGLEIEDGVWGGAEKYKTWMQSTGEQVVPQSGAKE</sequence>
<name>V6LSD2_9EUKA</name>
<dbReference type="OrthoDB" id="10251275at2759"/>
<dbReference type="PROSITE" id="PS50096">
    <property type="entry name" value="IQ"/>
    <property type="match status" value="1"/>
</dbReference>
<proteinExistence type="predicted"/>
<dbReference type="AlphaFoldDB" id="V6LSD2"/>
<reference evidence="3" key="2">
    <citation type="submission" date="2020-12" db="EMBL/GenBank/DDBJ databases">
        <title>New Spironucleus salmonicida genome in near-complete chromosomes.</title>
        <authorList>
            <person name="Xu F."/>
            <person name="Kurt Z."/>
            <person name="Jimenez-Gonzalez A."/>
            <person name="Astvaldsson A."/>
            <person name="Andersson J.O."/>
            <person name="Svard S.G."/>
        </authorList>
    </citation>
    <scope>NUCLEOTIDE SEQUENCE</scope>
    <source>
        <strain evidence="3">ATCC 50377</strain>
    </source>
</reference>
<accession>V6LSD2</accession>
<evidence type="ECO:0000313" key="2">
    <source>
        <dbReference type="EMBL" id="EST47505.1"/>
    </source>
</evidence>
<dbReference type="EMBL" id="KI546040">
    <property type="protein sequence ID" value="EST47505.1"/>
    <property type="molecule type" value="Genomic_DNA"/>
</dbReference>
<organism evidence="2">
    <name type="scientific">Spironucleus salmonicida</name>
    <dbReference type="NCBI Taxonomy" id="348837"/>
    <lineage>
        <taxon>Eukaryota</taxon>
        <taxon>Metamonada</taxon>
        <taxon>Diplomonadida</taxon>
        <taxon>Hexamitidae</taxon>
        <taxon>Hexamitinae</taxon>
        <taxon>Spironucleus</taxon>
    </lineage>
</organism>
<evidence type="ECO:0000256" key="1">
    <source>
        <dbReference type="SAM" id="MobiDB-lite"/>
    </source>
</evidence>
<feature type="compositionally biased region" description="Basic and acidic residues" evidence="1">
    <location>
        <begin position="50"/>
        <end position="60"/>
    </location>
</feature>
<gene>
    <name evidence="2" type="ORF">SS50377_12490</name>
    <name evidence="3" type="ORF">SS50377_26994</name>
</gene>
<evidence type="ECO:0000313" key="4">
    <source>
        <dbReference type="Proteomes" id="UP000018208"/>
    </source>
</evidence>
<dbReference type="Proteomes" id="UP000018208">
    <property type="component" value="Unassembled WGS sequence"/>
</dbReference>
<dbReference type="EMBL" id="AUWU02000007">
    <property type="protein sequence ID" value="KAH0570708.1"/>
    <property type="molecule type" value="Genomic_DNA"/>
</dbReference>